<dbReference type="Proteomes" id="UP000250266">
    <property type="component" value="Unassembled WGS sequence"/>
</dbReference>
<feature type="signal peptide" evidence="1">
    <location>
        <begin position="1"/>
        <end position="17"/>
    </location>
</feature>
<dbReference type="OrthoDB" id="10378401at2759"/>
<gene>
    <name evidence="2" type="ORF">K432DRAFT_312379</name>
</gene>
<organism evidence="2 3">
    <name type="scientific">Lepidopterella palustris CBS 459.81</name>
    <dbReference type="NCBI Taxonomy" id="1314670"/>
    <lineage>
        <taxon>Eukaryota</taxon>
        <taxon>Fungi</taxon>
        <taxon>Dikarya</taxon>
        <taxon>Ascomycota</taxon>
        <taxon>Pezizomycotina</taxon>
        <taxon>Dothideomycetes</taxon>
        <taxon>Pleosporomycetidae</taxon>
        <taxon>Mytilinidiales</taxon>
        <taxon>Argynnaceae</taxon>
        <taxon>Lepidopterella</taxon>
    </lineage>
</organism>
<accession>A0A8E2DY23</accession>
<evidence type="ECO:0000313" key="3">
    <source>
        <dbReference type="Proteomes" id="UP000250266"/>
    </source>
</evidence>
<reference evidence="2 3" key="1">
    <citation type="journal article" date="2016" name="Nat. Commun.">
        <title>Ectomycorrhizal ecology is imprinted in the genome of the dominant symbiotic fungus Cenococcum geophilum.</title>
        <authorList>
            <consortium name="DOE Joint Genome Institute"/>
            <person name="Peter M."/>
            <person name="Kohler A."/>
            <person name="Ohm R.A."/>
            <person name="Kuo A."/>
            <person name="Krutzmann J."/>
            <person name="Morin E."/>
            <person name="Arend M."/>
            <person name="Barry K.W."/>
            <person name="Binder M."/>
            <person name="Choi C."/>
            <person name="Clum A."/>
            <person name="Copeland A."/>
            <person name="Grisel N."/>
            <person name="Haridas S."/>
            <person name="Kipfer T."/>
            <person name="LaButti K."/>
            <person name="Lindquist E."/>
            <person name="Lipzen A."/>
            <person name="Maire R."/>
            <person name="Meier B."/>
            <person name="Mihaltcheva S."/>
            <person name="Molinier V."/>
            <person name="Murat C."/>
            <person name="Poggeler S."/>
            <person name="Quandt C.A."/>
            <person name="Sperisen C."/>
            <person name="Tritt A."/>
            <person name="Tisserant E."/>
            <person name="Crous P.W."/>
            <person name="Henrissat B."/>
            <person name="Nehls U."/>
            <person name="Egli S."/>
            <person name="Spatafora J.W."/>
            <person name="Grigoriev I.V."/>
            <person name="Martin F.M."/>
        </authorList>
    </citation>
    <scope>NUCLEOTIDE SEQUENCE [LARGE SCALE GENOMIC DNA]</scope>
    <source>
        <strain evidence="2 3">CBS 459.81</strain>
    </source>
</reference>
<feature type="chain" id="PRO_5034831588" evidence="1">
    <location>
        <begin position="18"/>
        <end position="163"/>
    </location>
</feature>
<proteinExistence type="predicted"/>
<keyword evidence="3" id="KW-1185">Reference proteome</keyword>
<evidence type="ECO:0000256" key="1">
    <source>
        <dbReference type="SAM" id="SignalP"/>
    </source>
</evidence>
<protein>
    <submittedName>
        <fullName evidence="2">Uncharacterized protein</fullName>
    </submittedName>
</protein>
<dbReference type="AlphaFoldDB" id="A0A8E2DY23"/>
<keyword evidence="1" id="KW-0732">Signal</keyword>
<dbReference type="EMBL" id="KV745701">
    <property type="protein sequence ID" value="OCK73631.1"/>
    <property type="molecule type" value="Genomic_DNA"/>
</dbReference>
<name>A0A8E2DY23_9PEZI</name>
<sequence>MPCPLLFLTCLLAFASAGHIDIGGMFLPRDLFANIKAKPVPSLLPRADTQITVRCAVDYGYDSAVAEPPSMARLVRVVITGLADADNHADMFRKDVEDACSAASLKVYTPDQNLPTDIMAVWMRLKVTVPINGEDSAPRYCQEDAIRKFTGLIDFVECDYMGF</sequence>
<evidence type="ECO:0000313" key="2">
    <source>
        <dbReference type="EMBL" id="OCK73631.1"/>
    </source>
</evidence>